<dbReference type="GO" id="GO:0047617">
    <property type="term" value="F:fatty acyl-CoA hydrolase activity"/>
    <property type="evidence" value="ECO:0007669"/>
    <property type="project" value="TreeGrafter"/>
</dbReference>
<dbReference type="Pfam" id="PF13279">
    <property type="entry name" value="4HBT_2"/>
    <property type="match status" value="1"/>
</dbReference>
<dbReference type="PANTHER" id="PTHR31793">
    <property type="entry name" value="4-HYDROXYBENZOYL-COA THIOESTERASE FAMILY MEMBER"/>
    <property type="match status" value="1"/>
</dbReference>
<sequence>MDRSRFSHDVTVEASHIDELGHVNNVVYLQFMEGVARAHASSVGMGLEVLSTLRCVPVARQSTIKYLKPTFLGDVLTIETRIFKVQGARAWRAYELRRGDELVASGETEWVWLDPVRQRPRAAAPEVLAAFGVPAS</sequence>
<organism evidence="3 4">
    <name type="scientific">Deinococcus yavapaiensis KR-236</name>
    <dbReference type="NCBI Taxonomy" id="694435"/>
    <lineage>
        <taxon>Bacteria</taxon>
        <taxon>Thermotogati</taxon>
        <taxon>Deinococcota</taxon>
        <taxon>Deinococci</taxon>
        <taxon>Deinococcales</taxon>
        <taxon>Deinococcaceae</taxon>
        <taxon>Deinococcus</taxon>
    </lineage>
</organism>
<dbReference type="InterPro" id="IPR050563">
    <property type="entry name" value="4-hydroxybenzoyl-CoA_TE"/>
</dbReference>
<comment type="caution">
    <text evidence="3">The sequence shown here is derived from an EMBL/GenBank/DDBJ whole genome shotgun (WGS) entry which is preliminary data.</text>
</comment>
<dbReference type="PANTHER" id="PTHR31793:SF27">
    <property type="entry name" value="NOVEL THIOESTERASE SUPERFAMILY DOMAIN AND SAPOSIN A-TYPE DOMAIN CONTAINING PROTEIN (0610012H03RIK)"/>
    <property type="match status" value="1"/>
</dbReference>
<keyword evidence="2 3" id="KW-0378">Hydrolase</keyword>
<protein>
    <submittedName>
        <fullName evidence="3">Acyl-CoA thioester hydrolase</fullName>
    </submittedName>
</protein>
<dbReference type="RefSeq" id="WP_110887267.1">
    <property type="nucleotide sequence ID" value="NZ_QJSX01000010.1"/>
</dbReference>
<evidence type="ECO:0000256" key="2">
    <source>
        <dbReference type="ARBA" id="ARBA00022801"/>
    </source>
</evidence>
<dbReference type="Proteomes" id="UP000248326">
    <property type="component" value="Unassembled WGS sequence"/>
</dbReference>
<dbReference type="InterPro" id="IPR029069">
    <property type="entry name" value="HotDog_dom_sf"/>
</dbReference>
<dbReference type="OrthoDB" id="9801517at2"/>
<keyword evidence="4" id="KW-1185">Reference proteome</keyword>
<proteinExistence type="inferred from homology"/>
<dbReference type="AlphaFoldDB" id="A0A318SG72"/>
<evidence type="ECO:0000256" key="1">
    <source>
        <dbReference type="ARBA" id="ARBA00005953"/>
    </source>
</evidence>
<dbReference type="EMBL" id="QJSX01000010">
    <property type="protein sequence ID" value="PYE53051.1"/>
    <property type="molecule type" value="Genomic_DNA"/>
</dbReference>
<dbReference type="CDD" id="cd00586">
    <property type="entry name" value="4HBT"/>
    <property type="match status" value="1"/>
</dbReference>
<reference evidence="3 4" key="1">
    <citation type="submission" date="2018-06" db="EMBL/GenBank/DDBJ databases">
        <title>Genomic Encyclopedia of Type Strains, Phase IV (KMG-IV): sequencing the most valuable type-strain genomes for metagenomic binning, comparative biology and taxonomic classification.</title>
        <authorList>
            <person name="Goeker M."/>
        </authorList>
    </citation>
    <scope>NUCLEOTIDE SEQUENCE [LARGE SCALE GENOMIC DNA]</scope>
    <source>
        <strain evidence="3 4">DSM 18048</strain>
    </source>
</reference>
<evidence type="ECO:0000313" key="4">
    <source>
        <dbReference type="Proteomes" id="UP000248326"/>
    </source>
</evidence>
<dbReference type="SUPFAM" id="SSF54637">
    <property type="entry name" value="Thioesterase/thiol ester dehydrase-isomerase"/>
    <property type="match status" value="1"/>
</dbReference>
<dbReference type="Gene3D" id="3.10.129.10">
    <property type="entry name" value="Hotdog Thioesterase"/>
    <property type="match status" value="1"/>
</dbReference>
<evidence type="ECO:0000313" key="3">
    <source>
        <dbReference type="EMBL" id="PYE53051.1"/>
    </source>
</evidence>
<name>A0A318SG72_9DEIO</name>
<comment type="similarity">
    <text evidence="1">Belongs to the 4-hydroxybenzoyl-CoA thioesterase family.</text>
</comment>
<gene>
    <name evidence="3" type="ORF">DES52_11034</name>
</gene>
<accession>A0A318SG72</accession>